<dbReference type="Proteomes" id="UP001243009">
    <property type="component" value="Unassembled WGS sequence"/>
</dbReference>
<feature type="transmembrane region" description="Helical" evidence="5">
    <location>
        <begin position="381"/>
        <end position="403"/>
    </location>
</feature>
<dbReference type="InterPro" id="IPR036259">
    <property type="entry name" value="MFS_trans_sf"/>
</dbReference>
<evidence type="ECO:0000313" key="7">
    <source>
        <dbReference type="EMBL" id="MDO9708580.1"/>
    </source>
</evidence>
<feature type="transmembrane region" description="Helical" evidence="5">
    <location>
        <begin position="293"/>
        <end position="312"/>
    </location>
</feature>
<organism evidence="7 8">
    <name type="scientific">Paracraurococcus lichenis</name>
    <dbReference type="NCBI Taxonomy" id="3064888"/>
    <lineage>
        <taxon>Bacteria</taxon>
        <taxon>Pseudomonadati</taxon>
        <taxon>Pseudomonadota</taxon>
        <taxon>Alphaproteobacteria</taxon>
        <taxon>Acetobacterales</taxon>
        <taxon>Roseomonadaceae</taxon>
        <taxon>Paracraurococcus</taxon>
    </lineage>
</organism>
<dbReference type="Gene3D" id="1.20.1250.20">
    <property type="entry name" value="MFS general substrate transporter like domains"/>
    <property type="match status" value="1"/>
</dbReference>
<feature type="transmembrane region" description="Helical" evidence="5">
    <location>
        <begin position="356"/>
        <end position="375"/>
    </location>
</feature>
<feature type="transmembrane region" description="Helical" evidence="5">
    <location>
        <begin position="139"/>
        <end position="164"/>
    </location>
</feature>
<dbReference type="PROSITE" id="PS00216">
    <property type="entry name" value="SUGAR_TRANSPORT_1"/>
    <property type="match status" value="1"/>
</dbReference>
<keyword evidence="8" id="KW-1185">Reference proteome</keyword>
<reference evidence="7 8" key="1">
    <citation type="submission" date="2023-08" db="EMBL/GenBank/DDBJ databases">
        <title>The draft genome sequence of Paracraurococcus sp. LOR1-02.</title>
        <authorList>
            <person name="Kingkaew E."/>
            <person name="Tanasupawat S."/>
        </authorList>
    </citation>
    <scope>NUCLEOTIDE SEQUENCE [LARGE SCALE GENOMIC DNA]</scope>
    <source>
        <strain evidence="7 8">LOR1-02</strain>
    </source>
</reference>
<feature type="transmembrane region" description="Helical" evidence="5">
    <location>
        <begin position="170"/>
        <end position="188"/>
    </location>
</feature>
<dbReference type="CDD" id="cd17371">
    <property type="entry name" value="MFS_MucK"/>
    <property type="match status" value="1"/>
</dbReference>
<evidence type="ECO:0000313" key="8">
    <source>
        <dbReference type="Proteomes" id="UP001243009"/>
    </source>
</evidence>
<sequence>MFGWLRELDDKERRTMIGCLGGWSLDALDVQIFSFVIPTLLTLWGISRADAGLLGTVTLLVSALGGWLAGALSDRYGRVAVLQVTILWYAGFTFLCGFAQDFNQLFIFRALQGLGFGAEWSAGAVLMGEVIRDRYRGRAVGFVQSGWAIGWGAAALLYTGIFALLPEATAWRTLFWIGLAPALLVFWVRKHVDEPAVFQARRASGAHRERSPLAQLLVVLKPPYLGTTWKVALMVTGAQGGSYALSVWLPTFLRTERHLSVLNTGGYLFVHILGAWVGFITGAVLADAIGRKNTFLLSAIGSAVSVVCYVTLPISDGLMLVLAAPLGFILYMMFSAMGPFLTELYPTEVRGSGQGFCYNVGRAFGALFPALVGFLSARLGLGPAIAAFAFAGYGLMVIALLMLPETRGRQVAAIPQADDAVAGPVLRGGASADG</sequence>
<gene>
    <name evidence="7" type="ORF">Q7A36_09505</name>
</gene>
<name>A0ABT9DXE8_9PROT</name>
<comment type="subcellular location">
    <subcellularLocation>
        <location evidence="1">Membrane</location>
        <topology evidence="1">Multi-pass membrane protein</topology>
    </subcellularLocation>
</comment>
<feature type="transmembrane region" description="Helical" evidence="5">
    <location>
        <begin position="52"/>
        <end position="72"/>
    </location>
</feature>
<feature type="transmembrane region" description="Helical" evidence="5">
    <location>
        <begin position="318"/>
        <end position="344"/>
    </location>
</feature>
<dbReference type="SUPFAM" id="SSF103473">
    <property type="entry name" value="MFS general substrate transporter"/>
    <property type="match status" value="1"/>
</dbReference>
<dbReference type="InterPro" id="IPR011701">
    <property type="entry name" value="MFS"/>
</dbReference>
<evidence type="ECO:0000256" key="2">
    <source>
        <dbReference type="ARBA" id="ARBA00022692"/>
    </source>
</evidence>
<dbReference type="InterPro" id="IPR020846">
    <property type="entry name" value="MFS_dom"/>
</dbReference>
<keyword evidence="3 5" id="KW-1133">Transmembrane helix</keyword>
<dbReference type="PROSITE" id="PS00217">
    <property type="entry name" value="SUGAR_TRANSPORT_2"/>
    <property type="match status" value="1"/>
</dbReference>
<evidence type="ECO:0000259" key="6">
    <source>
        <dbReference type="PROSITE" id="PS50850"/>
    </source>
</evidence>
<dbReference type="PANTHER" id="PTHR23508:SF10">
    <property type="entry name" value="CARBOXYLIC ACID TRANSPORTER PROTEIN HOMOLOG"/>
    <property type="match status" value="1"/>
</dbReference>
<dbReference type="EMBL" id="JAUTWS010000007">
    <property type="protein sequence ID" value="MDO9708580.1"/>
    <property type="molecule type" value="Genomic_DNA"/>
</dbReference>
<dbReference type="PROSITE" id="PS50850">
    <property type="entry name" value="MFS"/>
    <property type="match status" value="1"/>
</dbReference>
<dbReference type="Pfam" id="PF07690">
    <property type="entry name" value="MFS_1"/>
    <property type="match status" value="1"/>
</dbReference>
<evidence type="ECO:0000256" key="1">
    <source>
        <dbReference type="ARBA" id="ARBA00004141"/>
    </source>
</evidence>
<evidence type="ECO:0000256" key="5">
    <source>
        <dbReference type="SAM" id="Phobius"/>
    </source>
</evidence>
<accession>A0ABT9DXE8</accession>
<feature type="transmembrane region" description="Helical" evidence="5">
    <location>
        <begin position="265"/>
        <end position="286"/>
    </location>
</feature>
<dbReference type="RefSeq" id="WP_305103447.1">
    <property type="nucleotide sequence ID" value="NZ_JAUTWS010000007.1"/>
</dbReference>
<keyword evidence="4 5" id="KW-0472">Membrane</keyword>
<protein>
    <submittedName>
        <fullName evidence="7">MFS transporter</fullName>
    </submittedName>
</protein>
<dbReference type="PANTHER" id="PTHR23508">
    <property type="entry name" value="CARBOXYLIC ACID TRANSPORTER PROTEIN HOMOLOG"/>
    <property type="match status" value="1"/>
</dbReference>
<dbReference type="InterPro" id="IPR005829">
    <property type="entry name" value="Sugar_transporter_CS"/>
</dbReference>
<evidence type="ECO:0000256" key="3">
    <source>
        <dbReference type="ARBA" id="ARBA00022989"/>
    </source>
</evidence>
<proteinExistence type="predicted"/>
<feature type="domain" description="Major facilitator superfamily (MFS) profile" evidence="6">
    <location>
        <begin position="15"/>
        <end position="407"/>
    </location>
</feature>
<evidence type="ECO:0000256" key="4">
    <source>
        <dbReference type="ARBA" id="ARBA00023136"/>
    </source>
</evidence>
<keyword evidence="2 5" id="KW-0812">Transmembrane</keyword>
<feature type="transmembrane region" description="Helical" evidence="5">
    <location>
        <begin position="106"/>
        <end position="127"/>
    </location>
</feature>
<comment type="caution">
    <text evidence="7">The sequence shown here is derived from an EMBL/GenBank/DDBJ whole genome shotgun (WGS) entry which is preliminary data.</text>
</comment>
<feature type="transmembrane region" description="Helical" evidence="5">
    <location>
        <begin position="20"/>
        <end position="46"/>
    </location>
</feature>
<feature type="transmembrane region" description="Helical" evidence="5">
    <location>
        <begin position="79"/>
        <end position="100"/>
    </location>
</feature>